<feature type="compositionally biased region" description="Basic and acidic residues" evidence="4">
    <location>
        <begin position="430"/>
        <end position="447"/>
    </location>
</feature>
<accession>A0ABR1CPZ1</accession>
<evidence type="ECO:0000256" key="1">
    <source>
        <dbReference type="ARBA" id="ARBA00004123"/>
    </source>
</evidence>
<feature type="compositionally biased region" description="Polar residues" evidence="4">
    <location>
        <begin position="17"/>
        <end position="28"/>
    </location>
</feature>
<feature type="region of interest" description="Disordered" evidence="4">
    <location>
        <begin position="332"/>
        <end position="352"/>
    </location>
</feature>
<sequence length="737" mass="83070">MTSRLDPAEDDGVTLSIDDSSTSGQGSEPVSRRRLAFRPPTENQVPNTSVNRSDPASGECSTSAGPSKPSTSALNEEERLPRKSKTWSHDEIMVFYEGLKQCGKDFDGVMRIMAKRKVDKNKEQTKNYYFNLLKHVKQSISLDEDSMGDIGRDAKELFITINACEWRRRTRNNQYIPERMKELIFHGSTTMPFRDKFKKKSVPVKIKTPPCPSLLKFFYNNQDDKFPSEIVVSLKPMTYVDASYVVSCEQNPLLRIRLSTNDRISRIFQLLRHKWASSLSKLDANGSRRSSGPRPEIRLFAGKDTEVGRVILSPAEQAPALGLSLNKLRKEREDRETLKSKRSRSAPFNTEPSYSVRMSRSFVLNEEVFKTGLCEENVQDAIVAEIYCLCGMTPIVELVYSIKTTPIYRETWRVLVSLLERDYGEALLDTARKRPAETTERKDEPPSKVRPVKNSKAKMTPQSSMGSPPIQEEDPQTPVVVQPVLSESSVVLEEYDNFAEQYNALRAKKTNNRRSSSRAAASSSSQKQITSFIAPKAATTALRVETTGATADIMLGNQVSQYKARCAVERAKNQSRGDSVEKAATDFSELCPTSFAHDFLSSLRTPEKTPAKSKQEEDRSEIMNRLFGGELSMSPTRASEHTFSSFRPHTEDTSSRCDLMERALSEASLTPSKMKAYAVSQHGSGTLPDDVRSSMVEMMNQDSRDYVKQFEQLANTIAAPRNRGRGERTPDRRKRKR</sequence>
<dbReference type="PANTHER" id="PTHR21677:SF1">
    <property type="entry name" value="PROTEIN CRAMPED-LIKE"/>
    <property type="match status" value="1"/>
</dbReference>
<feature type="region of interest" description="Disordered" evidence="4">
    <location>
        <begin position="509"/>
        <end position="529"/>
    </location>
</feature>
<evidence type="ECO:0000256" key="2">
    <source>
        <dbReference type="ARBA" id="ARBA00023125"/>
    </source>
</evidence>
<feature type="region of interest" description="Disordered" evidence="4">
    <location>
        <begin position="430"/>
        <end position="477"/>
    </location>
</feature>
<dbReference type="InterPro" id="IPR001005">
    <property type="entry name" value="SANT/Myb"/>
</dbReference>
<dbReference type="Proteomes" id="UP001303046">
    <property type="component" value="Unassembled WGS sequence"/>
</dbReference>
<reference evidence="6 7" key="1">
    <citation type="submission" date="2023-08" db="EMBL/GenBank/DDBJ databases">
        <title>A Necator americanus chromosomal reference genome.</title>
        <authorList>
            <person name="Ilik V."/>
            <person name="Petrzelkova K.J."/>
            <person name="Pardy F."/>
            <person name="Fuh T."/>
            <person name="Niatou-Singa F.S."/>
            <person name="Gouil Q."/>
            <person name="Baker L."/>
            <person name="Ritchie M.E."/>
            <person name="Jex A.R."/>
            <person name="Gazzola D."/>
            <person name="Li H."/>
            <person name="Toshio Fujiwara R."/>
            <person name="Zhan B."/>
            <person name="Aroian R.V."/>
            <person name="Pafco B."/>
            <person name="Schwarz E.M."/>
        </authorList>
    </citation>
    <scope>NUCLEOTIDE SEQUENCE [LARGE SCALE GENOMIC DNA]</scope>
    <source>
        <strain evidence="6 7">Aroian</strain>
        <tissue evidence="6">Whole animal</tissue>
    </source>
</reference>
<dbReference type="SUPFAM" id="SSF46689">
    <property type="entry name" value="Homeodomain-like"/>
    <property type="match status" value="1"/>
</dbReference>
<keyword evidence="3" id="KW-0539">Nucleus</keyword>
<feature type="region of interest" description="Disordered" evidence="4">
    <location>
        <begin position="1"/>
        <end position="83"/>
    </location>
</feature>
<proteinExistence type="predicted"/>
<feature type="region of interest" description="Disordered" evidence="4">
    <location>
        <begin position="632"/>
        <end position="656"/>
    </location>
</feature>
<protein>
    <recommendedName>
        <fullName evidence="5">Myb-like domain-containing protein</fullName>
    </recommendedName>
</protein>
<organism evidence="6 7">
    <name type="scientific">Necator americanus</name>
    <name type="common">Human hookworm</name>
    <dbReference type="NCBI Taxonomy" id="51031"/>
    <lineage>
        <taxon>Eukaryota</taxon>
        <taxon>Metazoa</taxon>
        <taxon>Ecdysozoa</taxon>
        <taxon>Nematoda</taxon>
        <taxon>Chromadorea</taxon>
        <taxon>Rhabditida</taxon>
        <taxon>Rhabditina</taxon>
        <taxon>Rhabditomorpha</taxon>
        <taxon>Strongyloidea</taxon>
        <taxon>Ancylostomatidae</taxon>
        <taxon>Bunostominae</taxon>
        <taxon>Necator</taxon>
    </lineage>
</organism>
<comment type="caution">
    <text evidence="6">The sequence shown here is derived from an EMBL/GenBank/DDBJ whole genome shotgun (WGS) entry which is preliminary data.</text>
</comment>
<evidence type="ECO:0000313" key="6">
    <source>
        <dbReference type="EMBL" id="KAK6740428.1"/>
    </source>
</evidence>
<feature type="compositionally biased region" description="Polar residues" evidence="4">
    <location>
        <begin position="633"/>
        <end position="647"/>
    </location>
</feature>
<feature type="compositionally biased region" description="Polar residues" evidence="4">
    <location>
        <begin position="41"/>
        <end position="74"/>
    </location>
</feature>
<name>A0ABR1CPZ1_NECAM</name>
<dbReference type="PANTHER" id="PTHR21677">
    <property type="entry name" value="CRAMPED PROTEIN"/>
    <property type="match status" value="1"/>
</dbReference>
<dbReference type="InterPro" id="IPR009057">
    <property type="entry name" value="Homeodomain-like_sf"/>
</dbReference>
<dbReference type="InterPro" id="IPR055315">
    <property type="entry name" value="Cramped-like"/>
</dbReference>
<gene>
    <name evidence="6" type="primary">Necator_chrIII.g9487</name>
    <name evidence="6" type="ORF">RB195_008722</name>
</gene>
<keyword evidence="2" id="KW-0238">DNA-binding</keyword>
<keyword evidence="7" id="KW-1185">Reference proteome</keyword>
<comment type="subcellular location">
    <subcellularLocation>
        <location evidence="1">Nucleus</location>
    </subcellularLocation>
</comment>
<evidence type="ECO:0000256" key="3">
    <source>
        <dbReference type="ARBA" id="ARBA00023242"/>
    </source>
</evidence>
<dbReference type="EMBL" id="JAVFWL010000003">
    <property type="protein sequence ID" value="KAK6740428.1"/>
    <property type="molecule type" value="Genomic_DNA"/>
</dbReference>
<evidence type="ECO:0000256" key="4">
    <source>
        <dbReference type="SAM" id="MobiDB-lite"/>
    </source>
</evidence>
<dbReference type="SMART" id="SM00717">
    <property type="entry name" value="SANT"/>
    <property type="match status" value="1"/>
</dbReference>
<feature type="region of interest" description="Disordered" evidence="4">
    <location>
        <begin position="714"/>
        <end position="737"/>
    </location>
</feature>
<evidence type="ECO:0000313" key="7">
    <source>
        <dbReference type="Proteomes" id="UP001303046"/>
    </source>
</evidence>
<feature type="domain" description="Myb-like" evidence="5">
    <location>
        <begin position="83"/>
        <end position="135"/>
    </location>
</feature>
<evidence type="ECO:0000259" key="5">
    <source>
        <dbReference type="SMART" id="SM00717"/>
    </source>
</evidence>
<dbReference type="Gene3D" id="1.20.58.1880">
    <property type="match status" value="1"/>
</dbReference>